<keyword evidence="2" id="KW-1185">Reference proteome</keyword>
<gene>
    <name evidence="1" type="ORF">FYJ73_06735</name>
</gene>
<evidence type="ECO:0000313" key="2">
    <source>
        <dbReference type="Proteomes" id="UP000438914"/>
    </source>
</evidence>
<organism evidence="1 2">
    <name type="scientific">Hallella mizrahii</name>
    <dbReference type="NCBI Taxonomy" id="2606637"/>
    <lineage>
        <taxon>Bacteria</taxon>
        <taxon>Pseudomonadati</taxon>
        <taxon>Bacteroidota</taxon>
        <taxon>Bacteroidia</taxon>
        <taxon>Bacteroidales</taxon>
        <taxon>Prevotellaceae</taxon>
        <taxon>Hallella</taxon>
    </lineage>
</organism>
<dbReference type="AlphaFoldDB" id="A0A7K0KFX1"/>
<dbReference type="Proteomes" id="UP000438914">
    <property type="component" value="Unassembled WGS sequence"/>
</dbReference>
<sequence>MKPLYTIVVFVTLLCCSVWAGMHSYRCAEEEMVADMNQALAACALMKPHRQGSSAETDNIVFT</sequence>
<reference evidence="1 2" key="1">
    <citation type="submission" date="2019-08" db="EMBL/GenBank/DDBJ databases">
        <title>In-depth cultivation of the pig gut microbiome towards novel bacterial diversity and tailored functional studies.</title>
        <authorList>
            <person name="Wylensek D."/>
            <person name="Hitch T.C.A."/>
            <person name="Clavel T."/>
        </authorList>
    </citation>
    <scope>NUCLEOTIDE SEQUENCE [LARGE SCALE GENOMIC DNA]</scope>
    <source>
        <strain evidence="1 2">LKV-178-WT-2A</strain>
    </source>
</reference>
<name>A0A7K0KFX1_9BACT</name>
<dbReference type="EMBL" id="VUNG01000013">
    <property type="protein sequence ID" value="MST84365.1"/>
    <property type="molecule type" value="Genomic_DNA"/>
</dbReference>
<accession>A0A7K0KFX1</accession>
<proteinExistence type="predicted"/>
<evidence type="ECO:0000313" key="1">
    <source>
        <dbReference type="EMBL" id="MST84365.1"/>
    </source>
</evidence>
<dbReference type="RefSeq" id="WP_154533953.1">
    <property type="nucleotide sequence ID" value="NZ_VUNG01000013.1"/>
</dbReference>
<protein>
    <submittedName>
        <fullName evidence="1">Uncharacterized protein</fullName>
    </submittedName>
</protein>
<comment type="caution">
    <text evidence="1">The sequence shown here is derived from an EMBL/GenBank/DDBJ whole genome shotgun (WGS) entry which is preliminary data.</text>
</comment>